<dbReference type="OrthoDB" id="2222210at2"/>
<evidence type="ECO:0000313" key="2">
    <source>
        <dbReference type="Proteomes" id="UP000178622"/>
    </source>
</evidence>
<reference evidence="2" key="1">
    <citation type="submission" date="2016-09" db="EMBL/GenBank/DDBJ databases">
        <title>Draft genome sequence of a novel species of the family Streptococcaceae isolated from flowers.</title>
        <authorList>
            <person name="Chuah L.-O."/>
            <person name="Yap K.-P."/>
            <person name="Thong K.L."/>
            <person name="Liong M.T."/>
            <person name="Ahmad R."/>
            <person name="Rusul G."/>
        </authorList>
    </citation>
    <scope>NUCLEOTIDE SEQUENCE [LARGE SCALE GENOMIC DNA]</scope>
    <source>
        <strain evidence="2">DF1</strain>
    </source>
</reference>
<sequence length="110" mass="12565">MGFFSNLFGKKAQENSVTVSQQVAVREKEDDNWETIPKWIKVDDPDERRKIALIASSIAKYDDNGKEYILKNLEKRNPEYRKLGIIVASTINFMVPNSTQSITSIKKAKS</sequence>
<dbReference type="Proteomes" id="UP000178622">
    <property type="component" value="Unassembled WGS sequence"/>
</dbReference>
<dbReference type="RefSeq" id="WP_070793365.1">
    <property type="nucleotide sequence ID" value="NZ_MKIR01000026.1"/>
</dbReference>
<keyword evidence="2" id="KW-1185">Reference proteome</keyword>
<dbReference type="EMBL" id="MKIR01000026">
    <property type="protein sequence ID" value="OFI48362.1"/>
    <property type="molecule type" value="Genomic_DNA"/>
</dbReference>
<name>A0A1E8GJF1_9LACT</name>
<gene>
    <name evidence="1" type="ORF">BG261_08760</name>
</gene>
<proteinExistence type="predicted"/>
<protein>
    <submittedName>
        <fullName evidence="1">Uncharacterized protein</fullName>
    </submittedName>
</protein>
<organism evidence="1 2">
    <name type="scientific">Floricoccus tropicus</name>
    <dbReference type="NCBI Taxonomy" id="1859473"/>
    <lineage>
        <taxon>Bacteria</taxon>
        <taxon>Bacillati</taxon>
        <taxon>Bacillota</taxon>
        <taxon>Bacilli</taxon>
        <taxon>Lactobacillales</taxon>
        <taxon>Streptococcaceae</taxon>
        <taxon>Floricoccus</taxon>
    </lineage>
</organism>
<accession>A0A1E8GJF1</accession>
<dbReference type="AlphaFoldDB" id="A0A1E8GJF1"/>
<dbReference type="STRING" id="1859473.BG261_08760"/>
<evidence type="ECO:0000313" key="1">
    <source>
        <dbReference type="EMBL" id="OFI48362.1"/>
    </source>
</evidence>
<comment type="caution">
    <text evidence="1">The sequence shown here is derived from an EMBL/GenBank/DDBJ whole genome shotgun (WGS) entry which is preliminary data.</text>
</comment>